<reference evidence="4" key="3">
    <citation type="submission" date="2022-09" db="EMBL/GenBank/DDBJ databases">
        <title>Complete genome sequence of Vulcanisaeta souniana.</title>
        <authorList>
            <person name="Kato S."/>
            <person name="Itoh T."/>
            <person name="Ohkuma M."/>
        </authorList>
    </citation>
    <scope>NUCLEOTIDE SEQUENCE [LARGE SCALE GENOMIC DNA]</scope>
    <source>
        <strain evidence="4">JCM 11219</strain>
    </source>
</reference>
<sequence>MKSNDTINSLSIIPEELRLELRRLVNVEYDNVVNDMLAYIITRGLVTLYRVSRETPYSISSIYKKARYMVKNNLLTPRESNGRLNGKHMYEVTVKGLITCLAYKCLDDDVVLSKLKVRWNLKNYDMHRLVSILTVLPYIASNDNLRVLENIDTLMITALSTLINNPTMISKLIDERTITNVKNTSIYYLINNVINGISNNRKPDIILGNNSFLVGYYKNNRSLYVYICRLCEKNCVLAYITCNNDHGCPLTTELSKDVLNIVR</sequence>
<evidence type="ECO:0000313" key="4">
    <source>
        <dbReference type="Proteomes" id="UP001060771"/>
    </source>
</evidence>
<evidence type="ECO:0000313" key="2">
    <source>
        <dbReference type="EMBL" id="GGI77421.1"/>
    </source>
</evidence>
<keyword evidence="4" id="KW-1185">Reference proteome</keyword>
<dbReference type="AlphaFoldDB" id="A0A830EJG0"/>
<gene>
    <name evidence="2" type="ORF">GCM10007112_12770</name>
    <name evidence="1" type="ORF">Vsou_25660</name>
</gene>
<evidence type="ECO:0000313" key="3">
    <source>
        <dbReference type="Proteomes" id="UP000657075"/>
    </source>
</evidence>
<proteinExistence type="predicted"/>
<accession>A0A830EJG0</accession>
<organism evidence="2 3">
    <name type="scientific">Vulcanisaeta souniana JCM 11219</name>
    <dbReference type="NCBI Taxonomy" id="1293586"/>
    <lineage>
        <taxon>Archaea</taxon>
        <taxon>Thermoproteota</taxon>
        <taxon>Thermoprotei</taxon>
        <taxon>Thermoproteales</taxon>
        <taxon>Thermoproteaceae</taxon>
        <taxon>Vulcanisaeta</taxon>
    </lineage>
</organism>
<name>A0A830EJG0_9CREN</name>
<dbReference type="Proteomes" id="UP000657075">
    <property type="component" value="Unassembled WGS sequence"/>
</dbReference>
<protein>
    <submittedName>
        <fullName evidence="2">Uncharacterized protein</fullName>
    </submittedName>
</protein>
<dbReference type="OrthoDB" id="29098at2157"/>
<dbReference type="Proteomes" id="UP001060771">
    <property type="component" value="Chromosome"/>
</dbReference>
<dbReference type="EMBL" id="BMNM01000004">
    <property type="protein sequence ID" value="GGI77421.1"/>
    <property type="molecule type" value="Genomic_DNA"/>
</dbReference>
<reference evidence="1" key="4">
    <citation type="journal article" date="2023" name="Microbiol. Resour. Announc.">
        <title>Complete Genome Sequence of Vulcanisaeta souniana Strain IC-059, a Hyperthermophilic Archaeon Isolated from Hot Spring Water in Japan.</title>
        <authorList>
            <person name="Kato S."/>
            <person name="Itoh T."/>
            <person name="Wu L."/>
            <person name="Ma J."/>
            <person name="Ohkuma M."/>
        </authorList>
    </citation>
    <scope>NUCLEOTIDE SEQUENCE</scope>
    <source>
        <strain evidence="1">JCM 11219</strain>
    </source>
</reference>
<dbReference type="GeneID" id="76208105"/>
<dbReference type="EMBL" id="AP026830">
    <property type="protein sequence ID" value="BDR93473.1"/>
    <property type="molecule type" value="Genomic_DNA"/>
</dbReference>
<reference evidence="2" key="2">
    <citation type="submission" date="2020-09" db="EMBL/GenBank/DDBJ databases">
        <authorList>
            <person name="Sun Q."/>
            <person name="Ohkuma M."/>
        </authorList>
    </citation>
    <scope>NUCLEOTIDE SEQUENCE</scope>
    <source>
        <strain evidence="2">JCM 11219</strain>
    </source>
</reference>
<dbReference type="RefSeq" id="WP_188603188.1">
    <property type="nucleotide sequence ID" value="NZ_AP026830.1"/>
</dbReference>
<reference evidence="2" key="1">
    <citation type="journal article" date="2014" name="Int. J. Syst. Evol. Microbiol.">
        <title>Complete genome sequence of Corynebacterium casei LMG S-19264T (=DSM 44701T), isolated from a smear-ripened cheese.</title>
        <authorList>
            <consortium name="US DOE Joint Genome Institute (JGI-PGF)"/>
            <person name="Walter F."/>
            <person name="Albersmeier A."/>
            <person name="Kalinowski J."/>
            <person name="Ruckert C."/>
        </authorList>
    </citation>
    <scope>NUCLEOTIDE SEQUENCE</scope>
    <source>
        <strain evidence="2">JCM 11219</strain>
    </source>
</reference>
<evidence type="ECO:0000313" key="1">
    <source>
        <dbReference type="EMBL" id="BDR93473.1"/>
    </source>
</evidence>